<dbReference type="Gene3D" id="3.40.1360.10">
    <property type="match status" value="1"/>
</dbReference>
<evidence type="ECO:0000256" key="4">
    <source>
        <dbReference type="ARBA" id="ARBA00022695"/>
    </source>
</evidence>
<dbReference type="InterPro" id="IPR002694">
    <property type="entry name" value="Znf_CHC2"/>
</dbReference>
<dbReference type="KEGG" id="pmet:G4Y79_01225"/>
<gene>
    <name evidence="11" type="ORF">G4Y79_01225</name>
</gene>
<protein>
    <recommendedName>
        <fullName evidence="10">Toprim domain-containing protein</fullName>
    </recommendedName>
</protein>
<keyword evidence="1" id="KW-0240">DNA-directed RNA polymerase</keyword>
<dbReference type="InterPro" id="IPR006171">
    <property type="entry name" value="TOPRIM_dom"/>
</dbReference>
<dbReference type="GO" id="GO:1990077">
    <property type="term" value="C:primosome complex"/>
    <property type="evidence" value="ECO:0007669"/>
    <property type="project" value="UniProtKB-KW"/>
</dbReference>
<dbReference type="PROSITE" id="PS50880">
    <property type="entry name" value="TOPRIM"/>
    <property type="match status" value="1"/>
</dbReference>
<evidence type="ECO:0000256" key="6">
    <source>
        <dbReference type="ARBA" id="ARBA00022723"/>
    </source>
</evidence>
<dbReference type="GO" id="GO:0003677">
    <property type="term" value="F:DNA binding"/>
    <property type="evidence" value="ECO:0007669"/>
    <property type="project" value="InterPro"/>
</dbReference>
<dbReference type="EMBL" id="CP062983">
    <property type="protein sequence ID" value="QPC83025.1"/>
    <property type="molecule type" value="Genomic_DNA"/>
</dbReference>
<evidence type="ECO:0000313" key="12">
    <source>
        <dbReference type="Proteomes" id="UP000594468"/>
    </source>
</evidence>
<keyword evidence="2" id="KW-0639">Primosome</keyword>
<dbReference type="PANTHER" id="PTHR30313">
    <property type="entry name" value="DNA PRIMASE"/>
    <property type="match status" value="1"/>
</dbReference>
<dbReference type="PANTHER" id="PTHR30313:SF2">
    <property type="entry name" value="DNA PRIMASE"/>
    <property type="match status" value="1"/>
</dbReference>
<keyword evidence="4" id="KW-0548">Nucleotidyltransferase</keyword>
<evidence type="ECO:0000256" key="1">
    <source>
        <dbReference type="ARBA" id="ARBA00022478"/>
    </source>
</evidence>
<dbReference type="GO" id="GO:0008270">
    <property type="term" value="F:zinc ion binding"/>
    <property type="evidence" value="ECO:0007669"/>
    <property type="project" value="UniProtKB-KW"/>
</dbReference>
<sequence>MSFDLEHIRSRNPIEDVISEKFSLKKSGSRFIGAEHDSLVVIPQSGMYFWNSRNEHGDVFDFVGRYHLNYGSGWNNRDSAQFMEAIEHLARRAGISIERNADFRQTPVWAERQLVQRLHDTLLNTPPALSYATKQRGWDMQTVRLAKPGFMPQDKRPLLDGLNLSDTWRNVIHKFPAGMLVYIHLNNGRLTYLSGRSIEGKRHYNPPRDIIGEKQPYFNHCYSAESNQLVVVEGQADAITFGEWGVPAVAIAGMSISDELLIRLKKHDRVFISLDNTDDANTQSQMIAKALGGKAYLPKFPNEVKDANEWLAQHQATADDASDLLNKAQNWLLSEVHRAANLEGLARQDAIRDLFQHVGDLDSFTLAQFKEAMGKIGVKARVFNEMMKLSSNENPDSGDDFAEVFDDSIPVLSPAQGFRDDLALVTVSLLERTRKNCLNIQPYLVTSSRELKRVTDEQIISIDQKEVALRVVPEGSEFLQRWRYSDIRRFLDGETIQPGEIFNGIHDLFKRYVDFRSDIESRILSLWVVGTYFYQMFPAYPYLALNGPKNSGKSTVLRVLQPLAFNMISTSDPTGASMFRLIHYTSCTVGIDEAERYHNPRDPGMQQIRQLLNSGYKQGMPAIRITGEDMKPQAFDVYSPKILAAIMGLEDILASRCIAIPMRRTDKKMPAFPPDFDGAGIRHQLYTLALTHFKSIHRNYFQRPELHKLHNRSGELWSPLVALAAFFEEQGQVEGLLDAISEAAEWDEQLSEGKALSNREEAVLQSLEIMTRNADGAVWLKASELRERVREIMGISQDQMGHAQWIGHILNRLALTDRNRKKAYTGGQMYLIDRREVSDMMRRYDVSQIPTNLPEN</sequence>
<feature type="domain" description="Toprim" evidence="10">
    <location>
        <begin position="227"/>
        <end position="312"/>
    </location>
</feature>
<dbReference type="InterPro" id="IPR050219">
    <property type="entry name" value="DnaG_primase"/>
</dbReference>
<organism evidence="11 12">
    <name type="scientific">Phototrophicus methaneseepsis</name>
    <dbReference type="NCBI Taxonomy" id="2710758"/>
    <lineage>
        <taxon>Bacteria</taxon>
        <taxon>Bacillati</taxon>
        <taxon>Chloroflexota</taxon>
        <taxon>Candidatus Thermofontia</taxon>
        <taxon>Phototrophicales</taxon>
        <taxon>Phototrophicaceae</taxon>
        <taxon>Phototrophicus</taxon>
    </lineage>
</organism>
<evidence type="ECO:0000256" key="5">
    <source>
        <dbReference type="ARBA" id="ARBA00022705"/>
    </source>
</evidence>
<dbReference type="Gene3D" id="3.90.580.10">
    <property type="entry name" value="Zinc finger, CHC2-type domain"/>
    <property type="match status" value="1"/>
</dbReference>
<dbReference type="RefSeq" id="WP_195171094.1">
    <property type="nucleotide sequence ID" value="NZ_CP062983.1"/>
</dbReference>
<dbReference type="GO" id="GO:0005737">
    <property type="term" value="C:cytoplasm"/>
    <property type="evidence" value="ECO:0007669"/>
    <property type="project" value="TreeGrafter"/>
</dbReference>
<keyword evidence="7" id="KW-0863">Zinc-finger</keyword>
<evidence type="ECO:0000256" key="2">
    <source>
        <dbReference type="ARBA" id="ARBA00022515"/>
    </source>
</evidence>
<dbReference type="SUPFAM" id="SSF56731">
    <property type="entry name" value="DNA primase core"/>
    <property type="match status" value="1"/>
</dbReference>
<dbReference type="GO" id="GO:0000428">
    <property type="term" value="C:DNA-directed RNA polymerase complex"/>
    <property type="evidence" value="ECO:0007669"/>
    <property type="project" value="UniProtKB-KW"/>
</dbReference>
<evidence type="ECO:0000256" key="7">
    <source>
        <dbReference type="ARBA" id="ARBA00022771"/>
    </source>
</evidence>
<dbReference type="Proteomes" id="UP000594468">
    <property type="component" value="Chromosome"/>
</dbReference>
<keyword evidence="6" id="KW-0479">Metal-binding</keyword>
<dbReference type="InterPro" id="IPR036977">
    <property type="entry name" value="DNA_primase_Znf_CHC2"/>
</dbReference>
<evidence type="ECO:0000256" key="8">
    <source>
        <dbReference type="ARBA" id="ARBA00022833"/>
    </source>
</evidence>
<name>A0A7S8IDV6_9CHLR</name>
<dbReference type="GO" id="GO:0003899">
    <property type="term" value="F:DNA-directed RNA polymerase activity"/>
    <property type="evidence" value="ECO:0007669"/>
    <property type="project" value="InterPro"/>
</dbReference>
<evidence type="ECO:0000256" key="9">
    <source>
        <dbReference type="ARBA" id="ARBA00023163"/>
    </source>
</evidence>
<evidence type="ECO:0000256" key="3">
    <source>
        <dbReference type="ARBA" id="ARBA00022679"/>
    </source>
</evidence>
<evidence type="ECO:0000313" key="11">
    <source>
        <dbReference type="EMBL" id="QPC83025.1"/>
    </source>
</evidence>
<evidence type="ECO:0000259" key="10">
    <source>
        <dbReference type="PROSITE" id="PS50880"/>
    </source>
</evidence>
<keyword evidence="12" id="KW-1185">Reference proteome</keyword>
<keyword evidence="3" id="KW-0808">Transferase</keyword>
<keyword evidence="5" id="KW-0235">DNA replication</keyword>
<dbReference type="Pfam" id="PF01807">
    <property type="entry name" value="Zn_ribbon_DnaG"/>
    <property type="match status" value="1"/>
</dbReference>
<keyword evidence="8" id="KW-0862">Zinc</keyword>
<proteinExistence type="predicted"/>
<keyword evidence="9" id="KW-0804">Transcription</keyword>
<accession>A0A7S8IDV6</accession>
<reference evidence="11 12" key="1">
    <citation type="submission" date="2020-02" db="EMBL/GenBank/DDBJ databases">
        <authorList>
            <person name="Zheng R.K."/>
            <person name="Sun C.M."/>
        </authorList>
    </citation>
    <scope>NUCLEOTIDE SEQUENCE [LARGE SCALE GENOMIC DNA]</scope>
    <source>
        <strain evidence="12">rifampicinis</strain>
    </source>
</reference>
<dbReference type="GO" id="GO:0006269">
    <property type="term" value="P:DNA replication, synthesis of primer"/>
    <property type="evidence" value="ECO:0007669"/>
    <property type="project" value="UniProtKB-KW"/>
</dbReference>
<dbReference type="SUPFAM" id="SSF57783">
    <property type="entry name" value="Zinc beta-ribbon"/>
    <property type="match status" value="1"/>
</dbReference>
<dbReference type="AlphaFoldDB" id="A0A7S8IDV6"/>